<dbReference type="OrthoDB" id="3032185at2759"/>
<name>A0A6A4HF74_9AGAR</name>
<dbReference type="PANTHER" id="PTHR47718">
    <property type="entry name" value="OS01G0519700 PROTEIN"/>
    <property type="match status" value="1"/>
</dbReference>
<dbReference type="Proteomes" id="UP000799118">
    <property type="component" value="Unassembled WGS sequence"/>
</dbReference>
<protein>
    <recommendedName>
        <fullName evidence="3">SWIM-type domain-containing protein</fullName>
    </recommendedName>
</protein>
<evidence type="ECO:0008006" key="3">
    <source>
        <dbReference type="Google" id="ProtNLM"/>
    </source>
</evidence>
<evidence type="ECO:0000313" key="2">
    <source>
        <dbReference type="Proteomes" id="UP000799118"/>
    </source>
</evidence>
<accession>A0A6A4HF74</accession>
<dbReference type="PANTHER" id="PTHR47718:SF7">
    <property type="entry name" value="PROTEIN FAR1-RELATED SEQUENCE"/>
    <property type="match status" value="1"/>
</dbReference>
<keyword evidence="2" id="KW-1185">Reference proteome</keyword>
<organism evidence="1 2">
    <name type="scientific">Gymnopus androsaceus JB14</name>
    <dbReference type="NCBI Taxonomy" id="1447944"/>
    <lineage>
        <taxon>Eukaryota</taxon>
        <taxon>Fungi</taxon>
        <taxon>Dikarya</taxon>
        <taxon>Basidiomycota</taxon>
        <taxon>Agaricomycotina</taxon>
        <taxon>Agaricomycetes</taxon>
        <taxon>Agaricomycetidae</taxon>
        <taxon>Agaricales</taxon>
        <taxon>Marasmiineae</taxon>
        <taxon>Omphalotaceae</taxon>
        <taxon>Gymnopus</taxon>
    </lineage>
</organism>
<dbReference type="EMBL" id="ML769526">
    <property type="protein sequence ID" value="KAE9395705.1"/>
    <property type="molecule type" value="Genomic_DNA"/>
</dbReference>
<sequence>MSSFDKYMTSGLSVLYLSAYFSNISFRDAVLLSMPEALPQGSLMKWVFLPKIHVEEEALFVSPTEQILAQSDLLPLMSELREAFDAGKRSVAVTIKLESGEDHAIFHFAKSREAVSFSTELLDHIHGTDVFSDECITAPINGFQTSDYPLWKLGTLLHENYVDEEVINSLTELLYLRHGAIWRAFIRAFAFLACLDNHFTAYFYDRTCLEYGDTLDGGATGTPRFALCATQELLKGIDLPQTTTLVKGEVSLQGPASGSCGIGGFIFIERHLDPCVPVWTHKMSGFHWDRLLSDLLLYNMIAKDSLPAKAQWLSPCLTRPLLKAGTAHPEFDTLFDIEYVDYNMSSFHPIHGFFAELQKPISTSRLWHSLAMPVRAPGALDLNSNGFSLDTSHSVVKQEFATIDLTLSLIGPTVEPEPFIINLSLDGLHSAVKPEPFMVDLPLSSDSSRSDVKPEPFIIDLSLDGLHSAVKPEPFMIHLPLSSNSSRLVVKPELCTIDLTLSPPLNACIAFKTVPDDDCMMLNPQPAVSHQAPVITDTILAEGAVFKGWEEACTAIYDAEEKLSHIWKTDQSKKDGGGQLKKVTLQCHYSGHHVPCHFKVLDPSDHWQGRSIKMSCTAYININCVQPVERLHNHDREIPMGGTAPKHPLSSQKELVASLATSSMSRSQLSKVLQHHLPGNPLEPRQEGQNWCYDILLNTEQKVVEQVKLVQRYWDLLLNDNSYNQNHIAIGGDGMSRNVWYAFHESKDIDTHNWVWRCHLDAAGHPPLCLFINHHPSLIASATITMPLTDQIYCLHHLDGNIAQHLCPALGSEWQNFSSEFWDVYRAVSPSEFDLKWARLLERFPHPTVLRYLEEEIYPCRDRWAWAWIGTRFTAGIRTTGRPELLSGSRKTFFQVFESSRRQYPTHVEQVFRPIIELLRLHAGPFALQKSWTEMDKSVFYNVEVIQRPPGADGFDGPGFKWKDNEEKNMFNQFDNDTTYISTSHLLHLLGAVGIQVTHLLRVVHLSEAGASHILAVLSDGRVVCDCCMGINLGIPCRHFFTAWLRFSGLGFHLSMIHSRWYQDDKLKVEDTPTITFNDKVQPLDARLSSLRLPAVSYSNPFETLSTPDPPTQTLGAWVVHEEATAALQPLLSGIHTADDLSELLEGLHDIW</sequence>
<dbReference type="AlphaFoldDB" id="A0A6A4HF74"/>
<proteinExistence type="predicted"/>
<reference evidence="1" key="1">
    <citation type="journal article" date="2019" name="Environ. Microbiol.">
        <title>Fungal ecological strategies reflected in gene transcription - a case study of two litter decomposers.</title>
        <authorList>
            <person name="Barbi F."/>
            <person name="Kohler A."/>
            <person name="Barry K."/>
            <person name="Baskaran P."/>
            <person name="Daum C."/>
            <person name="Fauchery L."/>
            <person name="Ihrmark K."/>
            <person name="Kuo A."/>
            <person name="LaButti K."/>
            <person name="Lipzen A."/>
            <person name="Morin E."/>
            <person name="Grigoriev I.V."/>
            <person name="Henrissat B."/>
            <person name="Lindahl B."/>
            <person name="Martin F."/>
        </authorList>
    </citation>
    <scope>NUCLEOTIDE SEQUENCE</scope>
    <source>
        <strain evidence="1">JB14</strain>
    </source>
</reference>
<gene>
    <name evidence="1" type="ORF">BT96DRAFT_1043280</name>
</gene>
<evidence type="ECO:0000313" key="1">
    <source>
        <dbReference type="EMBL" id="KAE9395705.1"/>
    </source>
</evidence>